<evidence type="ECO:0000256" key="1">
    <source>
        <dbReference type="ARBA" id="ARBA00008601"/>
    </source>
</evidence>
<dbReference type="Proteomes" id="UP000678499">
    <property type="component" value="Unassembled WGS sequence"/>
</dbReference>
<dbReference type="PANTHER" id="PTHR45961">
    <property type="entry name" value="IP21249P"/>
    <property type="match status" value="1"/>
</dbReference>
<evidence type="ECO:0000313" key="7">
    <source>
        <dbReference type="EMBL" id="CAD7283182.1"/>
    </source>
</evidence>
<dbReference type="EC" id="3.1.3.16" evidence="2"/>
<dbReference type="EMBL" id="OA887010">
    <property type="protein sequence ID" value="CAD7283182.1"/>
    <property type="molecule type" value="Genomic_DNA"/>
</dbReference>
<dbReference type="OrthoDB" id="285418at2759"/>
<proteinExistence type="inferred from homology"/>
<dbReference type="PROSITE" id="PS00383">
    <property type="entry name" value="TYR_PHOSPHATASE_1"/>
    <property type="match status" value="2"/>
</dbReference>
<dbReference type="InterPro" id="IPR029021">
    <property type="entry name" value="Prot-tyrosine_phosphatase-like"/>
</dbReference>
<evidence type="ECO:0000313" key="8">
    <source>
        <dbReference type="Proteomes" id="UP000678499"/>
    </source>
</evidence>
<feature type="domain" description="Tyrosine specific protein phosphatases" evidence="6">
    <location>
        <begin position="105"/>
        <end position="163"/>
    </location>
</feature>
<dbReference type="GO" id="GO:0017017">
    <property type="term" value="F:MAP kinase tyrosine/serine/threonine phosphatase activity"/>
    <property type="evidence" value="ECO:0007669"/>
    <property type="project" value="InterPro"/>
</dbReference>
<dbReference type="InterPro" id="IPR000340">
    <property type="entry name" value="Dual-sp_phosphatase_cat-dom"/>
</dbReference>
<dbReference type="SMART" id="SM00195">
    <property type="entry name" value="DSPc"/>
    <property type="match status" value="2"/>
</dbReference>
<name>A0A7R9GHZ9_9CRUS</name>
<feature type="domain" description="Tyrosine specific protein phosphatases" evidence="6">
    <location>
        <begin position="229"/>
        <end position="287"/>
    </location>
</feature>
<evidence type="ECO:0000256" key="4">
    <source>
        <dbReference type="ARBA" id="ARBA00022912"/>
    </source>
</evidence>
<dbReference type="EMBL" id="CAJPEX010004973">
    <property type="protein sequence ID" value="CAG0923334.1"/>
    <property type="molecule type" value="Genomic_DNA"/>
</dbReference>
<accession>A0A7R9GHZ9</accession>
<keyword evidence="4" id="KW-0904">Protein phosphatase</keyword>
<comment type="similarity">
    <text evidence="1">Belongs to the protein-tyrosine phosphatase family. Non-receptor class dual specificity subfamily.</text>
</comment>
<dbReference type="PANTHER" id="PTHR45961:SF6">
    <property type="entry name" value="IP21249P"/>
    <property type="match status" value="1"/>
</dbReference>
<sequence length="382" mass="43233">MSYPWNILQKAKAVRKKAQQLAGLAIDGIMRSDWPCSMRPSTQISQITDSLYLCSARAVTEGNVRALGITCVINVTLELPFQPLGTGMEYMKIQIMDAPTSNLASHFDAVADKIWEVRRKGGRTLIHCVAGVSRSAALCMVYLIKYEGRNLREAYFYVRGRRPIVRPNVGFFRQMIEYEKRVLGKTSVAMVPNPVSPGQGLIPDLYEEEYKAALWQIQIMDAPTSNLASHFDAVADKIWEVRRKGGRTLIHCVAGVSRSAALCMVYLIKYEGRNLREAYFYVRGRRPIVRPNVGFFRQMIEYEKRVLGKTSVAMVPNPVSPGQGLIPDLYEEEYKAALWQESQRMRHRTQHQSSHSGLITPLPMRLPTRMTSAFPSSIVQQT</sequence>
<dbReference type="PRINTS" id="PR01910">
    <property type="entry name" value="ADSPHPHTASEB"/>
</dbReference>
<evidence type="ECO:0000256" key="2">
    <source>
        <dbReference type="ARBA" id="ARBA00013081"/>
    </source>
</evidence>
<dbReference type="PROSITE" id="PS50054">
    <property type="entry name" value="TYR_PHOSPHATASE_DUAL"/>
    <property type="match status" value="2"/>
</dbReference>
<dbReference type="Pfam" id="PF00782">
    <property type="entry name" value="DSPc"/>
    <property type="match status" value="2"/>
</dbReference>
<dbReference type="InterPro" id="IPR000387">
    <property type="entry name" value="Tyr_Pase_dom"/>
</dbReference>
<dbReference type="SUPFAM" id="SSF52799">
    <property type="entry name" value="(Phosphotyrosine protein) phosphatases II"/>
    <property type="match status" value="2"/>
</dbReference>
<keyword evidence="8" id="KW-1185">Reference proteome</keyword>
<evidence type="ECO:0000259" key="6">
    <source>
        <dbReference type="PROSITE" id="PS50056"/>
    </source>
</evidence>
<dbReference type="GO" id="GO:0004722">
    <property type="term" value="F:protein serine/threonine phosphatase activity"/>
    <property type="evidence" value="ECO:0007669"/>
    <property type="project" value="UniProtKB-EC"/>
</dbReference>
<evidence type="ECO:0000256" key="3">
    <source>
        <dbReference type="ARBA" id="ARBA00022801"/>
    </source>
</evidence>
<dbReference type="InterPro" id="IPR020420">
    <property type="entry name" value="Atypical_DUSP_subfamB"/>
</dbReference>
<feature type="domain" description="Tyrosine-protein phosphatase" evidence="5">
    <location>
        <begin position="43"/>
        <end position="184"/>
    </location>
</feature>
<dbReference type="InterPro" id="IPR016130">
    <property type="entry name" value="Tyr_Pase_AS"/>
</dbReference>
<dbReference type="CDD" id="cd14514">
    <property type="entry name" value="DUSP14-like"/>
    <property type="match status" value="1"/>
</dbReference>
<dbReference type="AlphaFoldDB" id="A0A7R9GHZ9"/>
<keyword evidence="3" id="KW-0378">Hydrolase</keyword>
<gene>
    <name evidence="7" type="ORF">NMOB1V02_LOCUS10800</name>
</gene>
<evidence type="ECO:0000259" key="5">
    <source>
        <dbReference type="PROSITE" id="PS50054"/>
    </source>
</evidence>
<dbReference type="PROSITE" id="PS50056">
    <property type="entry name" value="TYR_PHOSPHATASE_2"/>
    <property type="match status" value="2"/>
</dbReference>
<organism evidence="7">
    <name type="scientific">Notodromas monacha</name>
    <dbReference type="NCBI Taxonomy" id="399045"/>
    <lineage>
        <taxon>Eukaryota</taxon>
        <taxon>Metazoa</taxon>
        <taxon>Ecdysozoa</taxon>
        <taxon>Arthropoda</taxon>
        <taxon>Crustacea</taxon>
        <taxon>Oligostraca</taxon>
        <taxon>Ostracoda</taxon>
        <taxon>Podocopa</taxon>
        <taxon>Podocopida</taxon>
        <taxon>Cypridocopina</taxon>
        <taxon>Cypridoidea</taxon>
        <taxon>Cyprididae</taxon>
        <taxon>Notodromas</taxon>
    </lineage>
</organism>
<dbReference type="InterPro" id="IPR052103">
    <property type="entry name" value="Dual_spec_Phospatases"/>
</dbReference>
<dbReference type="GO" id="GO:0005737">
    <property type="term" value="C:cytoplasm"/>
    <property type="evidence" value="ECO:0007669"/>
    <property type="project" value="TreeGrafter"/>
</dbReference>
<reference evidence="7" key="1">
    <citation type="submission" date="2020-11" db="EMBL/GenBank/DDBJ databases">
        <authorList>
            <person name="Tran Van P."/>
        </authorList>
    </citation>
    <scope>NUCLEOTIDE SEQUENCE</scope>
</reference>
<dbReference type="InterPro" id="IPR020422">
    <property type="entry name" value="TYR_PHOSPHATASE_DUAL_dom"/>
</dbReference>
<feature type="domain" description="Tyrosine-protein phosphatase" evidence="5">
    <location>
        <begin position="178"/>
        <end position="308"/>
    </location>
</feature>
<dbReference type="Gene3D" id="3.90.190.10">
    <property type="entry name" value="Protein tyrosine phosphatase superfamily"/>
    <property type="match status" value="2"/>
</dbReference>
<protein>
    <recommendedName>
        <fullName evidence="2">protein-serine/threonine phosphatase</fullName>
        <ecNumber evidence="2">3.1.3.16</ecNumber>
    </recommendedName>
</protein>